<evidence type="ECO:0000313" key="4">
    <source>
        <dbReference type="Proteomes" id="UP000034746"/>
    </source>
</evidence>
<dbReference type="GO" id="GO:0000160">
    <property type="term" value="P:phosphorelay signal transduction system"/>
    <property type="evidence" value="ECO:0007669"/>
    <property type="project" value="InterPro"/>
</dbReference>
<proteinExistence type="predicted"/>
<feature type="domain" description="Response regulatory" evidence="2">
    <location>
        <begin position="6"/>
        <end position="123"/>
    </location>
</feature>
<feature type="modified residue" description="4-aspartylphosphate" evidence="1">
    <location>
        <position position="55"/>
    </location>
</feature>
<dbReference type="GO" id="GO:0016301">
    <property type="term" value="F:kinase activity"/>
    <property type="evidence" value="ECO:0007669"/>
    <property type="project" value="UniProtKB-KW"/>
</dbReference>
<dbReference type="InterPro" id="IPR001789">
    <property type="entry name" value="Sig_transdc_resp-reg_receiver"/>
</dbReference>
<keyword evidence="3" id="KW-0418">Kinase</keyword>
<dbReference type="Pfam" id="PF00072">
    <property type="entry name" value="Response_reg"/>
    <property type="match status" value="1"/>
</dbReference>
<organism evidence="3 4">
    <name type="scientific">Candidatus Uhrbacteria bacterium GW2011_GWF2_41_16</name>
    <dbReference type="NCBI Taxonomy" id="1618997"/>
    <lineage>
        <taxon>Bacteria</taxon>
        <taxon>Candidatus Uhriibacteriota</taxon>
    </lineage>
</organism>
<dbReference type="Gene3D" id="3.40.50.2300">
    <property type="match status" value="1"/>
</dbReference>
<sequence length="129" mass="14730">MRRKPVVIILEKDAYLAGIYIRHLKACGYEVKSVFSIEDVRKRLQRLTPEALILDVSSEEENGFAFLHTFRIEHPSSGISIIVIIREGNHVQIQTALKQGIDAFFIKGTFTPHELTQGIMHALEERKES</sequence>
<dbReference type="SMART" id="SM00448">
    <property type="entry name" value="REC"/>
    <property type="match status" value="1"/>
</dbReference>
<evidence type="ECO:0000313" key="3">
    <source>
        <dbReference type="EMBL" id="KKR98219.1"/>
    </source>
</evidence>
<comment type="caution">
    <text evidence="3">The sequence shown here is derived from an EMBL/GenBank/DDBJ whole genome shotgun (WGS) entry which is preliminary data.</text>
</comment>
<dbReference type="PROSITE" id="PS50110">
    <property type="entry name" value="RESPONSE_REGULATORY"/>
    <property type="match status" value="1"/>
</dbReference>
<name>A0A0G0VBF3_9BACT</name>
<accession>A0A0G0VBF3</accession>
<gene>
    <name evidence="3" type="ORF">UU48_C0004G0012</name>
</gene>
<dbReference type="EMBL" id="LCAU01000004">
    <property type="protein sequence ID" value="KKR98219.1"/>
    <property type="molecule type" value="Genomic_DNA"/>
</dbReference>
<keyword evidence="1" id="KW-0597">Phosphoprotein</keyword>
<protein>
    <submittedName>
        <fullName evidence="3">Periplasmic sensor hybrid histidine kinase</fullName>
    </submittedName>
</protein>
<dbReference type="InterPro" id="IPR011006">
    <property type="entry name" value="CheY-like_superfamily"/>
</dbReference>
<evidence type="ECO:0000259" key="2">
    <source>
        <dbReference type="PROSITE" id="PS50110"/>
    </source>
</evidence>
<dbReference type="Proteomes" id="UP000034746">
    <property type="component" value="Unassembled WGS sequence"/>
</dbReference>
<dbReference type="AlphaFoldDB" id="A0A0G0VBF3"/>
<reference evidence="3 4" key="1">
    <citation type="journal article" date="2015" name="Nature">
        <title>rRNA introns, odd ribosomes, and small enigmatic genomes across a large radiation of phyla.</title>
        <authorList>
            <person name="Brown C.T."/>
            <person name="Hug L.A."/>
            <person name="Thomas B.C."/>
            <person name="Sharon I."/>
            <person name="Castelle C.J."/>
            <person name="Singh A."/>
            <person name="Wilkins M.J."/>
            <person name="Williams K.H."/>
            <person name="Banfield J.F."/>
        </authorList>
    </citation>
    <scope>NUCLEOTIDE SEQUENCE [LARGE SCALE GENOMIC DNA]</scope>
</reference>
<dbReference type="SUPFAM" id="SSF52172">
    <property type="entry name" value="CheY-like"/>
    <property type="match status" value="1"/>
</dbReference>
<keyword evidence="3" id="KW-0808">Transferase</keyword>
<evidence type="ECO:0000256" key="1">
    <source>
        <dbReference type="PROSITE-ProRule" id="PRU00169"/>
    </source>
</evidence>